<dbReference type="InterPro" id="IPR005471">
    <property type="entry name" value="Tscrpt_reg_IclR_N"/>
</dbReference>
<dbReference type="InterPro" id="IPR036388">
    <property type="entry name" value="WH-like_DNA-bd_sf"/>
</dbReference>
<keyword evidence="7" id="KW-1185">Reference proteome</keyword>
<evidence type="ECO:0000259" key="4">
    <source>
        <dbReference type="PROSITE" id="PS51077"/>
    </source>
</evidence>
<keyword evidence="3" id="KW-0804">Transcription</keyword>
<dbReference type="GO" id="GO:0003700">
    <property type="term" value="F:DNA-binding transcription factor activity"/>
    <property type="evidence" value="ECO:0007669"/>
    <property type="project" value="TreeGrafter"/>
</dbReference>
<dbReference type="InterPro" id="IPR036390">
    <property type="entry name" value="WH_DNA-bd_sf"/>
</dbReference>
<dbReference type="EMBL" id="JABBVZ010000060">
    <property type="protein sequence ID" value="NMP23653.1"/>
    <property type="molecule type" value="Genomic_DNA"/>
</dbReference>
<dbReference type="GO" id="GO:0003677">
    <property type="term" value="F:DNA binding"/>
    <property type="evidence" value="ECO:0007669"/>
    <property type="project" value="UniProtKB-KW"/>
</dbReference>
<evidence type="ECO:0000313" key="7">
    <source>
        <dbReference type="Proteomes" id="UP000533476"/>
    </source>
</evidence>
<keyword evidence="1" id="KW-0805">Transcription regulation</keyword>
<evidence type="ECO:0000256" key="3">
    <source>
        <dbReference type="ARBA" id="ARBA00023163"/>
    </source>
</evidence>
<dbReference type="SUPFAM" id="SSF55781">
    <property type="entry name" value="GAF domain-like"/>
    <property type="match status" value="1"/>
</dbReference>
<dbReference type="PANTHER" id="PTHR30136">
    <property type="entry name" value="HELIX-TURN-HELIX TRANSCRIPTIONAL REGULATOR, ICLR FAMILY"/>
    <property type="match status" value="1"/>
</dbReference>
<dbReference type="InterPro" id="IPR029016">
    <property type="entry name" value="GAF-like_dom_sf"/>
</dbReference>
<dbReference type="Gene3D" id="3.30.450.40">
    <property type="match status" value="1"/>
</dbReference>
<dbReference type="Gene3D" id="1.10.10.10">
    <property type="entry name" value="Winged helix-like DNA-binding domain superfamily/Winged helix DNA-binding domain"/>
    <property type="match status" value="1"/>
</dbReference>
<evidence type="ECO:0000259" key="5">
    <source>
        <dbReference type="PROSITE" id="PS51078"/>
    </source>
</evidence>
<dbReference type="PANTHER" id="PTHR30136:SF39">
    <property type="entry name" value="TRANSCRIPTIONAL REGULATORY PROTEIN"/>
    <property type="match status" value="1"/>
</dbReference>
<dbReference type="Pfam" id="PF01614">
    <property type="entry name" value="IclR_C"/>
    <property type="match status" value="1"/>
</dbReference>
<reference evidence="6 7" key="1">
    <citation type="submission" date="2020-04" db="EMBL/GenBank/DDBJ databases">
        <authorList>
            <person name="Zhang R."/>
            <person name="Schippers A."/>
        </authorList>
    </citation>
    <scope>NUCLEOTIDE SEQUENCE [LARGE SCALE GENOMIC DNA]</scope>
    <source>
        <strain evidence="6 7">DSM 109850</strain>
    </source>
</reference>
<sequence>MSVNEEEARIILGASRVIAQDITVIDRVVEILDCLEQHTLLSLTEIVRVTGIPKPTCHRLLQSMLYHHMVRREGRLYGIGSRLFAYVYSQLMNEPLEHVSRPVLKELRDATGLTTILCVRQGAFRVVVGLEEADQGERRFVGIGQVAVIYAGAPSKVLLAWESKAQRDAILSDIHIRKLTPHTIANRADLERECARIRRMGWALSVAEREPTAFSVSVPVADAGGRVAASLTVTGPITSFARAKVPQWVIPLASSGRQLSRALGYEGAYPLRDFEGGERS</sequence>
<name>A0A7Y0L5Y5_9FIRM</name>
<dbReference type="AlphaFoldDB" id="A0A7Y0L5Y5"/>
<evidence type="ECO:0000256" key="1">
    <source>
        <dbReference type="ARBA" id="ARBA00023015"/>
    </source>
</evidence>
<dbReference type="PROSITE" id="PS51078">
    <property type="entry name" value="ICLR_ED"/>
    <property type="match status" value="1"/>
</dbReference>
<feature type="domain" description="HTH iclR-type" evidence="4">
    <location>
        <begin position="22"/>
        <end position="81"/>
    </location>
</feature>
<dbReference type="InterPro" id="IPR014757">
    <property type="entry name" value="Tscrpt_reg_IclR_C"/>
</dbReference>
<feature type="domain" description="IclR-ED" evidence="5">
    <location>
        <begin position="82"/>
        <end position="265"/>
    </location>
</feature>
<dbReference type="Proteomes" id="UP000533476">
    <property type="component" value="Unassembled WGS sequence"/>
</dbReference>
<organism evidence="6 7">
    <name type="scientific">Sulfobacillus harzensis</name>
    <dbReference type="NCBI Taxonomy" id="2729629"/>
    <lineage>
        <taxon>Bacteria</taxon>
        <taxon>Bacillati</taxon>
        <taxon>Bacillota</taxon>
        <taxon>Clostridia</taxon>
        <taxon>Eubacteriales</taxon>
        <taxon>Clostridiales Family XVII. Incertae Sedis</taxon>
        <taxon>Sulfobacillus</taxon>
    </lineage>
</organism>
<protein>
    <submittedName>
        <fullName evidence="6">IclR family transcriptional regulator</fullName>
    </submittedName>
</protein>
<gene>
    <name evidence="6" type="ORF">HIJ39_15020</name>
</gene>
<dbReference type="GO" id="GO:0045892">
    <property type="term" value="P:negative regulation of DNA-templated transcription"/>
    <property type="evidence" value="ECO:0007669"/>
    <property type="project" value="TreeGrafter"/>
</dbReference>
<comment type="caution">
    <text evidence="6">The sequence shown here is derived from an EMBL/GenBank/DDBJ whole genome shotgun (WGS) entry which is preliminary data.</text>
</comment>
<dbReference type="PROSITE" id="PS51077">
    <property type="entry name" value="HTH_ICLR"/>
    <property type="match status" value="1"/>
</dbReference>
<evidence type="ECO:0000256" key="2">
    <source>
        <dbReference type="ARBA" id="ARBA00023125"/>
    </source>
</evidence>
<dbReference type="SMART" id="SM00346">
    <property type="entry name" value="HTH_ICLR"/>
    <property type="match status" value="1"/>
</dbReference>
<dbReference type="RefSeq" id="WP_169101125.1">
    <property type="nucleotide sequence ID" value="NZ_JABBVZ010000060.1"/>
</dbReference>
<dbReference type="Pfam" id="PF09339">
    <property type="entry name" value="HTH_IclR"/>
    <property type="match status" value="1"/>
</dbReference>
<accession>A0A7Y0L5Y5</accession>
<dbReference type="SUPFAM" id="SSF46785">
    <property type="entry name" value="Winged helix' DNA-binding domain"/>
    <property type="match status" value="1"/>
</dbReference>
<keyword evidence="2" id="KW-0238">DNA-binding</keyword>
<evidence type="ECO:0000313" key="6">
    <source>
        <dbReference type="EMBL" id="NMP23653.1"/>
    </source>
</evidence>
<dbReference type="InterPro" id="IPR050707">
    <property type="entry name" value="HTH_MetabolicPath_Reg"/>
</dbReference>
<proteinExistence type="predicted"/>